<dbReference type="Pfam" id="PF04434">
    <property type="entry name" value="SWIM"/>
    <property type="match status" value="1"/>
</dbReference>
<dbReference type="InterPro" id="IPR013083">
    <property type="entry name" value="Znf_RING/FYVE/PHD"/>
</dbReference>
<dbReference type="SMART" id="SM00744">
    <property type="entry name" value="RINGv"/>
    <property type="match status" value="1"/>
</dbReference>
<keyword evidence="1" id="KW-0479">Metal-binding</keyword>
<evidence type="ECO:0000313" key="9">
    <source>
        <dbReference type="Proteomes" id="UP001295740"/>
    </source>
</evidence>
<evidence type="ECO:0000256" key="3">
    <source>
        <dbReference type="ARBA" id="ARBA00022833"/>
    </source>
</evidence>
<feature type="domain" description="SWIM-type" evidence="7">
    <location>
        <begin position="131"/>
        <end position="163"/>
    </location>
</feature>
<dbReference type="PROSITE" id="PS50089">
    <property type="entry name" value="ZF_RING_2"/>
    <property type="match status" value="1"/>
</dbReference>
<evidence type="ECO:0000256" key="5">
    <source>
        <dbReference type="SAM" id="MobiDB-lite"/>
    </source>
</evidence>
<name>A0AAI8VED1_9PEZI</name>
<protein>
    <submittedName>
        <fullName evidence="8">Uu.00g107420.m01.CDS01</fullName>
    </submittedName>
</protein>
<dbReference type="PANTHER" id="PTHR21540:SF0">
    <property type="entry name" value="PHD FAMILY PROTEIN"/>
    <property type="match status" value="1"/>
</dbReference>
<dbReference type="InterPro" id="IPR011016">
    <property type="entry name" value="Znf_RING-CH"/>
</dbReference>
<accession>A0AAI8VED1</accession>
<dbReference type="PANTHER" id="PTHR21540">
    <property type="entry name" value="RING FINGER AND SWIM DOMAIN-CONTAINING PROTEIN 2"/>
    <property type="match status" value="1"/>
</dbReference>
<reference evidence="8" key="1">
    <citation type="submission" date="2023-10" db="EMBL/GenBank/DDBJ databases">
        <authorList>
            <person name="Hackl T."/>
        </authorList>
    </citation>
    <scope>NUCLEOTIDE SEQUENCE</scope>
</reference>
<comment type="caution">
    <text evidence="8">The sequence shown here is derived from an EMBL/GenBank/DDBJ whole genome shotgun (WGS) entry which is preliminary data.</text>
</comment>
<dbReference type="EMBL" id="CAUWAG010000006">
    <property type="protein sequence ID" value="CAJ2503348.1"/>
    <property type="molecule type" value="Genomic_DNA"/>
</dbReference>
<feature type="domain" description="RING-type" evidence="6">
    <location>
        <begin position="212"/>
        <end position="262"/>
    </location>
</feature>
<evidence type="ECO:0000313" key="8">
    <source>
        <dbReference type="EMBL" id="CAJ2503348.1"/>
    </source>
</evidence>
<sequence>MGMGMGVDCDTPSSAGPAANPALCSSSRKRKLPDTWTDAPRPSNRANTPNLDSIGATKQPDGGKPKKARKAQAEQEEKRLRRFRAKAPQTFNDVYERATSQRFYVLNRSRAGTAECPEELVEMTGSTGNIYAVHVAQQPTCTCPHSQNGHQCKHVLYVLSRVLHARFDLVYQLALLSTELQDIFRSAPPIEVGDDTSKKGADKNRKAVEGDCPICFTLFEAGEDIVYCRATCGQNIHQECFEMWAATKRKSARDQVTCPMCRTPWQGDDDMVKKIKKTGIPGPDGYVNVADQLGLSQKRDTSTYYSGPRRGQRYTGWW</sequence>
<gene>
    <name evidence="8" type="ORF">KHLLAP_LOCUS3816</name>
</gene>
<dbReference type="Pfam" id="PF13639">
    <property type="entry name" value="zf-RING_2"/>
    <property type="match status" value="1"/>
</dbReference>
<proteinExistence type="predicted"/>
<evidence type="ECO:0000259" key="7">
    <source>
        <dbReference type="PROSITE" id="PS50966"/>
    </source>
</evidence>
<evidence type="ECO:0000259" key="6">
    <source>
        <dbReference type="PROSITE" id="PS50089"/>
    </source>
</evidence>
<keyword evidence="9" id="KW-1185">Reference proteome</keyword>
<dbReference type="GO" id="GO:0008270">
    <property type="term" value="F:zinc ion binding"/>
    <property type="evidence" value="ECO:0007669"/>
    <property type="project" value="UniProtKB-KW"/>
</dbReference>
<keyword evidence="3" id="KW-0862">Zinc</keyword>
<evidence type="ECO:0000256" key="1">
    <source>
        <dbReference type="ARBA" id="ARBA00022723"/>
    </source>
</evidence>
<dbReference type="Proteomes" id="UP001295740">
    <property type="component" value="Unassembled WGS sequence"/>
</dbReference>
<evidence type="ECO:0000256" key="4">
    <source>
        <dbReference type="PROSITE-ProRule" id="PRU00175"/>
    </source>
</evidence>
<dbReference type="InterPro" id="IPR001841">
    <property type="entry name" value="Znf_RING"/>
</dbReference>
<dbReference type="PROSITE" id="PS50966">
    <property type="entry name" value="ZF_SWIM"/>
    <property type="match status" value="1"/>
</dbReference>
<organism evidence="8 9">
    <name type="scientific">Anthostomella pinea</name>
    <dbReference type="NCBI Taxonomy" id="933095"/>
    <lineage>
        <taxon>Eukaryota</taxon>
        <taxon>Fungi</taxon>
        <taxon>Dikarya</taxon>
        <taxon>Ascomycota</taxon>
        <taxon>Pezizomycotina</taxon>
        <taxon>Sordariomycetes</taxon>
        <taxon>Xylariomycetidae</taxon>
        <taxon>Xylariales</taxon>
        <taxon>Xylariaceae</taxon>
        <taxon>Anthostomella</taxon>
    </lineage>
</organism>
<dbReference type="InterPro" id="IPR039903">
    <property type="entry name" value="Zswim2"/>
</dbReference>
<dbReference type="CDD" id="cd16494">
    <property type="entry name" value="RING-CH-C4HC3_ZSWM2"/>
    <property type="match status" value="1"/>
</dbReference>
<dbReference type="SUPFAM" id="SSF57850">
    <property type="entry name" value="RING/U-box"/>
    <property type="match status" value="1"/>
</dbReference>
<dbReference type="InterPro" id="IPR007527">
    <property type="entry name" value="Znf_SWIM"/>
</dbReference>
<keyword evidence="2 4" id="KW-0863">Zinc-finger</keyword>
<dbReference type="Gene3D" id="3.30.40.10">
    <property type="entry name" value="Zinc/RING finger domain, C3HC4 (zinc finger)"/>
    <property type="match status" value="1"/>
</dbReference>
<dbReference type="AlphaFoldDB" id="A0AAI8VED1"/>
<evidence type="ECO:0000256" key="2">
    <source>
        <dbReference type="ARBA" id="ARBA00022771"/>
    </source>
</evidence>
<feature type="region of interest" description="Disordered" evidence="5">
    <location>
        <begin position="1"/>
        <end position="79"/>
    </location>
</feature>
<dbReference type="GO" id="GO:0061630">
    <property type="term" value="F:ubiquitin protein ligase activity"/>
    <property type="evidence" value="ECO:0007669"/>
    <property type="project" value="InterPro"/>
</dbReference>